<dbReference type="EMBL" id="JAVDQF010000001">
    <property type="protein sequence ID" value="MDR6269111.1"/>
    <property type="molecule type" value="Genomic_DNA"/>
</dbReference>
<dbReference type="InterPro" id="IPR000843">
    <property type="entry name" value="HTH_LacI"/>
</dbReference>
<comment type="caution">
    <text evidence="5">The sequence shown here is derived from an EMBL/GenBank/DDBJ whole genome shotgun (WGS) entry which is preliminary data.</text>
</comment>
<dbReference type="GO" id="GO:0003677">
    <property type="term" value="F:DNA binding"/>
    <property type="evidence" value="ECO:0007669"/>
    <property type="project" value="UniProtKB-KW"/>
</dbReference>
<accession>A0ABU1J9M3</accession>
<keyword evidence="6" id="KW-1185">Reference proteome</keyword>
<gene>
    <name evidence="5" type="ORF">JOE69_001349</name>
</gene>
<dbReference type="Pfam" id="PF00532">
    <property type="entry name" value="Peripla_BP_1"/>
    <property type="match status" value="1"/>
</dbReference>
<dbReference type="InterPro" id="IPR028082">
    <property type="entry name" value="Peripla_BP_I"/>
</dbReference>
<keyword evidence="3" id="KW-0804">Transcription</keyword>
<dbReference type="Gene3D" id="1.10.260.40">
    <property type="entry name" value="lambda repressor-like DNA-binding domains"/>
    <property type="match status" value="1"/>
</dbReference>
<reference evidence="5 6" key="1">
    <citation type="submission" date="2023-07" db="EMBL/GenBank/DDBJ databases">
        <title>Sequencing the genomes of 1000 actinobacteria strains.</title>
        <authorList>
            <person name="Klenk H.-P."/>
        </authorList>
    </citation>
    <scope>NUCLEOTIDE SEQUENCE [LARGE SCALE GENOMIC DNA]</scope>
    <source>
        <strain evidence="5 6">DSM 14555</strain>
    </source>
</reference>
<keyword evidence="1" id="KW-0805">Transcription regulation</keyword>
<name>A0ABU1J9M3_9MICC</name>
<dbReference type="RefSeq" id="WP_309797165.1">
    <property type="nucleotide sequence ID" value="NZ_BAAAHY010000001.1"/>
</dbReference>
<evidence type="ECO:0000313" key="6">
    <source>
        <dbReference type="Proteomes" id="UP001185069"/>
    </source>
</evidence>
<dbReference type="CDD" id="cd01392">
    <property type="entry name" value="HTH_LacI"/>
    <property type="match status" value="1"/>
</dbReference>
<dbReference type="SUPFAM" id="SSF53822">
    <property type="entry name" value="Periplasmic binding protein-like I"/>
    <property type="match status" value="1"/>
</dbReference>
<dbReference type="CDD" id="cd06267">
    <property type="entry name" value="PBP1_LacI_sugar_binding-like"/>
    <property type="match status" value="1"/>
</dbReference>
<dbReference type="PROSITE" id="PS50932">
    <property type="entry name" value="HTH_LACI_2"/>
    <property type="match status" value="1"/>
</dbReference>
<evidence type="ECO:0000256" key="3">
    <source>
        <dbReference type="ARBA" id="ARBA00023163"/>
    </source>
</evidence>
<feature type="domain" description="HTH lacI-type" evidence="4">
    <location>
        <begin position="7"/>
        <end position="61"/>
    </location>
</feature>
<dbReference type="Proteomes" id="UP001185069">
    <property type="component" value="Unassembled WGS sequence"/>
</dbReference>
<dbReference type="InterPro" id="IPR010982">
    <property type="entry name" value="Lambda_DNA-bd_dom_sf"/>
</dbReference>
<organism evidence="5 6">
    <name type="scientific">Arthrobacter russicus</name>
    <dbReference type="NCBI Taxonomy" id="172040"/>
    <lineage>
        <taxon>Bacteria</taxon>
        <taxon>Bacillati</taxon>
        <taxon>Actinomycetota</taxon>
        <taxon>Actinomycetes</taxon>
        <taxon>Micrococcales</taxon>
        <taxon>Micrococcaceae</taxon>
        <taxon>Arthrobacter</taxon>
    </lineage>
</organism>
<dbReference type="Pfam" id="PF00356">
    <property type="entry name" value="LacI"/>
    <property type="match status" value="1"/>
</dbReference>
<dbReference type="Gene3D" id="3.40.50.2300">
    <property type="match status" value="2"/>
</dbReference>
<proteinExistence type="predicted"/>
<dbReference type="PANTHER" id="PTHR30146:SF138">
    <property type="entry name" value="TRANSCRIPTIONAL REGULATORY PROTEIN"/>
    <property type="match status" value="1"/>
</dbReference>
<evidence type="ECO:0000313" key="5">
    <source>
        <dbReference type="EMBL" id="MDR6269111.1"/>
    </source>
</evidence>
<dbReference type="InterPro" id="IPR001761">
    <property type="entry name" value="Peripla_BP/Lac1_sug-bd_dom"/>
</dbReference>
<protein>
    <submittedName>
        <fullName evidence="5">DNA-binding LacI/PurR family transcriptional regulator</fullName>
    </submittedName>
</protein>
<evidence type="ECO:0000259" key="4">
    <source>
        <dbReference type="PROSITE" id="PS50932"/>
    </source>
</evidence>
<keyword evidence="2 5" id="KW-0238">DNA-binding</keyword>
<evidence type="ECO:0000256" key="2">
    <source>
        <dbReference type="ARBA" id="ARBA00023125"/>
    </source>
</evidence>
<dbReference type="SMART" id="SM00354">
    <property type="entry name" value="HTH_LACI"/>
    <property type="match status" value="1"/>
</dbReference>
<dbReference type="PANTHER" id="PTHR30146">
    <property type="entry name" value="LACI-RELATED TRANSCRIPTIONAL REPRESSOR"/>
    <property type="match status" value="1"/>
</dbReference>
<evidence type="ECO:0000256" key="1">
    <source>
        <dbReference type="ARBA" id="ARBA00023015"/>
    </source>
</evidence>
<dbReference type="SUPFAM" id="SSF47413">
    <property type="entry name" value="lambda repressor-like DNA-binding domains"/>
    <property type="match status" value="1"/>
</dbReference>
<sequence length="334" mass="35395">MPLYRNPTIIDVAQAAGVSKSVVSRVLTGNGQVSAQSRRKVQQAIAKLGYSSNAAAQALALGRTRNIGLLVRRSTAPFYGRLMFNLQEHAARAGYRMIAVTGNLDNASESRALQTLLELRVDGLVIGSGNLPTEEFRVIAANLPTVVVGRPAEGSNADVVRIDAVRQAHEAARVLRANGHHRIGFIQVPDSLSAAPRNRALRSILPEAGFDLTVAEGGYDLHEAVLAVRALLAEAPRPTAIISLSADGAWAALREAEVRGIAVAAELSVLSLDQPDDGYAVTREITSIPQSSGELAAQAWALLSARLENPAREPREVLVFSPVHHGSTVGPAQS</sequence>